<sequence length="186" mass="20712">MMKDYKVILVGRSGSGKTTAIRSVSEINVVSTDVRASDRVVAEKETTTVGFDYGELTIPGGQNRMRLYGTPGQERFTFMRDILERGSAGILLLADNHRPDPLAETRSWLQALKSGPLPGNAIVLLGIVKCDLSPLPDIEQYQRLLREEGLCFPVATLDARSPERVLFLLKVLFCQLERARNEEVYS</sequence>
<dbReference type="Pfam" id="PF00071">
    <property type="entry name" value="Ras"/>
    <property type="match status" value="1"/>
</dbReference>
<dbReference type="CDD" id="cd00882">
    <property type="entry name" value="Ras_like_GTPase"/>
    <property type="match status" value="1"/>
</dbReference>
<dbReference type="PROSITE" id="PS51419">
    <property type="entry name" value="RAB"/>
    <property type="match status" value="1"/>
</dbReference>
<dbReference type="EMBL" id="JAXUDK010000006">
    <property type="protein sequence ID" value="MDZ7466232.1"/>
    <property type="molecule type" value="Genomic_DNA"/>
</dbReference>
<organism evidence="2 3">
    <name type="scientific">Raoultella planticola</name>
    <name type="common">Klebsiella planticola</name>
    <dbReference type="NCBI Taxonomy" id="575"/>
    <lineage>
        <taxon>Bacteria</taxon>
        <taxon>Pseudomonadati</taxon>
        <taxon>Pseudomonadota</taxon>
        <taxon>Gammaproteobacteria</taxon>
        <taxon>Enterobacterales</taxon>
        <taxon>Enterobacteriaceae</taxon>
        <taxon>Klebsiella/Raoultella group</taxon>
        <taxon>Raoultella</taxon>
    </lineage>
</organism>
<dbReference type="PRINTS" id="PR00449">
    <property type="entry name" value="RASTRNSFRMNG"/>
</dbReference>
<accession>A0A8G2E7S1</accession>
<evidence type="ECO:0000313" key="4">
    <source>
        <dbReference type="Proteomes" id="UP001293169"/>
    </source>
</evidence>
<dbReference type="Proteomes" id="UP001293169">
    <property type="component" value="Unassembled WGS sequence"/>
</dbReference>
<dbReference type="SUPFAM" id="SSF52540">
    <property type="entry name" value="P-loop containing nucleoside triphosphate hydrolases"/>
    <property type="match status" value="1"/>
</dbReference>
<dbReference type="GO" id="GO:0003924">
    <property type="term" value="F:GTPase activity"/>
    <property type="evidence" value="ECO:0007669"/>
    <property type="project" value="InterPro"/>
</dbReference>
<dbReference type="EMBL" id="FLAC01000021">
    <property type="protein sequence ID" value="SAQ05173.1"/>
    <property type="molecule type" value="Genomic_DNA"/>
</dbReference>
<dbReference type="GeneID" id="57430651"/>
<keyword evidence="4" id="KW-1185">Reference proteome</keyword>
<dbReference type="InterPro" id="IPR052705">
    <property type="entry name" value="Gliding_Motility_GTPase"/>
</dbReference>
<protein>
    <submittedName>
        <fullName evidence="1">GTPase</fullName>
    </submittedName>
    <submittedName>
        <fullName evidence="2">Small GTP-binding protein domain</fullName>
    </submittedName>
</protein>
<dbReference type="Proteomes" id="UP000078124">
    <property type="component" value="Unassembled WGS sequence"/>
</dbReference>
<dbReference type="Gene3D" id="3.40.50.300">
    <property type="entry name" value="P-loop containing nucleotide triphosphate hydrolases"/>
    <property type="match status" value="1"/>
</dbReference>
<name>A0A8G2E7S1_RAOPL</name>
<dbReference type="AlphaFoldDB" id="A0A8G2E7S1"/>
<dbReference type="GO" id="GO:0005525">
    <property type="term" value="F:GTP binding"/>
    <property type="evidence" value="ECO:0007669"/>
    <property type="project" value="InterPro"/>
</dbReference>
<evidence type="ECO:0000313" key="2">
    <source>
        <dbReference type="EMBL" id="SAQ05173.1"/>
    </source>
</evidence>
<reference evidence="1 4" key="2">
    <citation type="submission" date="2023-12" db="EMBL/GenBank/DDBJ databases">
        <title>N/s.</title>
        <authorList>
            <person name="Dale J."/>
        </authorList>
    </citation>
    <scope>NUCLEOTIDE SEQUENCE [LARGE SCALE GENOMIC DNA]</scope>
    <source>
        <strain evidence="1 4">2023EL-01226</strain>
    </source>
</reference>
<proteinExistence type="predicted"/>
<dbReference type="PANTHER" id="PTHR42708">
    <property type="entry name" value="ATP/GTP-BINDING PROTEIN-RELATED"/>
    <property type="match status" value="1"/>
</dbReference>
<dbReference type="InterPro" id="IPR001806">
    <property type="entry name" value="Small_GTPase"/>
</dbReference>
<dbReference type="PANTHER" id="PTHR42708:SF1">
    <property type="entry name" value="GLIDING MOTILITY PROTEIN MGLA"/>
    <property type="match status" value="1"/>
</dbReference>
<evidence type="ECO:0000313" key="3">
    <source>
        <dbReference type="Proteomes" id="UP000078124"/>
    </source>
</evidence>
<comment type="caution">
    <text evidence="2">The sequence shown here is derived from an EMBL/GenBank/DDBJ whole genome shotgun (WGS) entry which is preliminary data.</text>
</comment>
<dbReference type="InterPro" id="IPR027417">
    <property type="entry name" value="P-loop_NTPase"/>
</dbReference>
<reference evidence="2 3" key="1">
    <citation type="submission" date="2016-05" db="EMBL/GenBank/DDBJ databases">
        <authorList>
            <consortium name="Pathogen Informatics"/>
        </authorList>
    </citation>
    <scope>NUCLEOTIDE SEQUENCE [LARGE SCALE GENOMIC DNA]</scope>
    <source>
        <strain evidence="2 3">2880STDY5682802</strain>
    </source>
</reference>
<evidence type="ECO:0000313" key="1">
    <source>
        <dbReference type="EMBL" id="MDZ7466232.1"/>
    </source>
</evidence>
<dbReference type="RefSeq" id="WP_223306627.1">
    <property type="nucleotide sequence ID" value="NZ_ABZSJN020000859.1"/>
</dbReference>
<gene>
    <name evidence="2" type="ORF">SAMEA2273876_04436</name>
    <name evidence="1" type="ORF">U5E74_11250</name>
</gene>